<gene>
    <name evidence="1" type="ORF">EP47_09355</name>
</gene>
<comment type="caution">
    <text evidence="1">The sequence shown here is derived from an EMBL/GenBank/DDBJ whole genome shotgun (WGS) entry which is preliminary data.</text>
</comment>
<evidence type="ECO:0000313" key="1">
    <source>
        <dbReference type="EMBL" id="KGP63327.1"/>
    </source>
</evidence>
<reference evidence="1 2" key="1">
    <citation type="submission" date="2014-05" db="EMBL/GenBank/DDBJ databases">
        <authorList>
            <person name="Rizzardi K."/>
            <person name="Winiecka-Krusnell J."/>
            <person name="Ramliden M."/>
            <person name="Alm E."/>
            <person name="Andersson S."/>
            <person name="Byfors S."/>
        </authorList>
    </citation>
    <scope>NUCLEOTIDE SEQUENCE [LARGE SCALE GENOMIC DNA]</scope>
    <source>
        <strain evidence="1 2">LEGN</strain>
    </source>
</reference>
<protein>
    <submittedName>
        <fullName evidence="1">Uncharacterized protein</fullName>
    </submittedName>
</protein>
<accession>A0A0A2SRG3</accession>
<dbReference type="EMBL" id="JNCF01000020">
    <property type="protein sequence ID" value="KGP63327.1"/>
    <property type="molecule type" value="Genomic_DNA"/>
</dbReference>
<organism evidence="1 2">
    <name type="scientific">Legionella norrlandica</name>
    <dbReference type="NCBI Taxonomy" id="1498499"/>
    <lineage>
        <taxon>Bacteria</taxon>
        <taxon>Pseudomonadati</taxon>
        <taxon>Pseudomonadota</taxon>
        <taxon>Gammaproteobacteria</taxon>
        <taxon>Legionellales</taxon>
        <taxon>Legionellaceae</taxon>
        <taxon>Legionella</taxon>
    </lineage>
</organism>
<sequence>MPNQNIMLQDGKGRVRIEISKSDSNELTIFANFYDHRPSIAGKDNFVSTIKQMLTDRSQCFDKLTFHSCKVSSDVFVDIIDEICEKEIPIEKLYLKSIQPFVRYSVEQESFWMSVGECLAKILRSSNHLKELYLTSYPGNMGDSNVLDDLYFALRKNNTLKKLSLEQSSTIIDNLISDNQSSLEELSVFSNEIPIYYIYYITKLFNALKNDTKIKVLSLTGQLDAQSTDKLFIVLEDFFLQNKTLIDLEIDNSFFTEAQKNQLTEWLDINKNIRFKKTKSARNYFAEENELKMLKKEVEIPVEILNKFDEEQARPLSNLAKRHRQEGGEPEFIKHKLPKKSATDTLDTHGLFSSKVKTGEHESQLNSLTINCDFAAKKH</sequence>
<dbReference type="Gene3D" id="3.80.10.10">
    <property type="entry name" value="Ribonuclease Inhibitor"/>
    <property type="match status" value="1"/>
</dbReference>
<dbReference type="InterPro" id="IPR032675">
    <property type="entry name" value="LRR_dom_sf"/>
</dbReference>
<keyword evidence="2" id="KW-1185">Reference proteome</keyword>
<proteinExistence type="predicted"/>
<dbReference type="AlphaFoldDB" id="A0A0A2SRG3"/>
<evidence type="ECO:0000313" key="2">
    <source>
        <dbReference type="Proteomes" id="UP000054422"/>
    </source>
</evidence>
<name>A0A0A2SRG3_9GAMM</name>
<dbReference type="SUPFAM" id="SSF52047">
    <property type="entry name" value="RNI-like"/>
    <property type="match status" value="1"/>
</dbReference>
<dbReference type="Proteomes" id="UP000054422">
    <property type="component" value="Unassembled WGS sequence"/>
</dbReference>